<dbReference type="Gene3D" id="1.20.1070.10">
    <property type="entry name" value="Rhodopsin 7-helix transmembrane proteins"/>
    <property type="match status" value="1"/>
</dbReference>
<dbReference type="InterPro" id="IPR019427">
    <property type="entry name" value="7TM_GPCR_serpentine_rcpt_Srw"/>
</dbReference>
<dbReference type="InterPro" id="IPR052954">
    <property type="entry name" value="GPCR-Ligand_Int"/>
</dbReference>
<dbReference type="InterPro" id="IPR000276">
    <property type="entry name" value="GPCR_Rhodpsn"/>
</dbReference>
<feature type="transmembrane region" description="Helical" evidence="6">
    <location>
        <begin position="128"/>
        <end position="152"/>
    </location>
</feature>
<dbReference type="PRINTS" id="PR00237">
    <property type="entry name" value="GPCRRHODOPSN"/>
</dbReference>
<evidence type="ECO:0000256" key="6">
    <source>
        <dbReference type="SAM" id="Phobius"/>
    </source>
</evidence>
<accession>A0AAE0Y7L3</accession>
<feature type="transmembrane region" description="Helical" evidence="6">
    <location>
        <begin position="430"/>
        <end position="450"/>
    </location>
</feature>
<feature type="compositionally biased region" description="Low complexity" evidence="5">
    <location>
        <begin position="270"/>
        <end position="283"/>
    </location>
</feature>
<feature type="transmembrane region" description="Helical" evidence="6">
    <location>
        <begin position="211"/>
        <end position="235"/>
    </location>
</feature>
<evidence type="ECO:0000256" key="3">
    <source>
        <dbReference type="ARBA" id="ARBA00022989"/>
    </source>
</evidence>
<dbReference type="GO" id="GO:0016020">
    <property type="term" value="C:membrane"/>
    <property type="evidence" value="ECO:0007669"/>
    <property type="project" value="UniProtKB-SubCell"/>
</dbReference>
<sequence length="480" mass="53401">MTENLTASAAHLPEPVIIACIFCANVTLRDGEMSKQRWTNLLAEGDISPSASPQLCGWDILADLENSVADAQRNNNEGFIDDPLRRFFETLIFSILTGIISAFGCLSNVINIIVFCKQKFSDSVNISLFGLAISDLGCVLNLVWMSMCFSPLFQTLSLPFNPLTVQYLTGGWPHGCFARISSFITAYVTFERCLCVTLPLKVKTIITPRRTTLTLVAIFLVLFSLTAPVFLGIGLGPVNSTTITYLPYNTSASISIRRLLNTASTDHQNDNNNNNNNNNNNGNSTYAATLPNTSCTLRYVRKVTQTSSTISLVYRHNGVELENIAFSTNVFAQLSSFVAVIICTVVLVRKLAQTSRWRSQTTGQSASAEKMGEAGAMTQKDKRLVKMITLVSTIFIVCFLPTCVNLIAMISSAEYSIVGRYRNLFQVGWSFIKLFESTSSSVNIFVYYNMSSRYRKCFRELFRLPDNEDVATTKKQEQRY</sequence>
<dbReference type="InterPro" id="IPR017452">
    <property type="entry name" value="GPCR_Rhodpsn_7TM"/>
</dbReference>
<keyword evidence="9" id="KW-1185">Reference proteome</keyword>
<gene>
    <name evidence="8" type="ORF">RRG08_052530</name>
</gene>
<feature type="transmembrane region" description="Helical" evidence="6">
    <location>
        <begin position="330"/>
        <end position="348"/>
    </location>
</feature>
<comment type="caution">
    <text evidence="8">The sequence shown here is derived from an EMBL/GenBank/DDBJ whole genome shotgun (WGS) entry which is preliminary data.</text>
</comment>
<feature type="transmembrane region" description="Helical" evidence="6">
    <location>
        <begin position="387"/>
        <end position="410"/>
    </location>
</feature>
<dbReference type="Pfam" id="PF10324">
    <property type="entry name" value="7TM_GPCR_Srw"/>
    <property type="match status" value="1"/>
</dbReference>
<dbReference type="PANTHER" id="PTHR46641">
    <property type="entry name" value="FMRFAMIDE RECEPTOR-RELATED"/>
    <property type="match status" value="1"/>
</dbReference>
<dbReference type="SUPFAM" id="SSF81321">
    <property type="entry name" value="Family A G protein-coupled receptor-like"/>
    <property type="match status" value="1"/>
</dbReference>
<name>A0AAE0Y7L3_9GAST</name>
<reference evidence="8" key="1">
    <citation type="journal article" date="2023" name="G3 (Bethesda)">
        <title>A reference genome for the long-term kleptoplast-retaining sea slug Elysia crispata morphotype clarki.</title>
        <authorList>
            <person name="Eastman K.E."/>
            <person name="Pendleton A.L."/>
            <person name="Shaikh M.A."/>
            <person name="Suttiyut T."/>
            <person name="Ogas R."/>
            <person name="Tomko P."/>
            <person name="Gavelis G."/>
            <person name="Widhalm J.R."/>
            <person name="Wisecaver J.H."/>
        </authorList>
    </citation>
    <scope>NUCLEOTIDE SEQUENCE</scope>
    <source>
        <strain evidence="8">ECLA1</strain>
    </source>
</reference>
<evidence type="ECO:0000256" key="1">
    <source>
        <dbReference type="ARBA" id="ARBA00004370"/>
    </source>
</evidence>
<keyword evidence="2 6" id="KW-0812">Transmembrane</keyword>
<dbReference type="AlphaFoldDB" id="A0AAE0Y7L3"/>
<organism evidence="8 9">
    <name type="scientific">Elysia crispata</name>
    <name type="common">lettuce slug</name>
    <dbReference type="NCBI Taxonomy" id="231223"/>
    <lineage>
        <taxon>Eukaryota</taxon>
        <taxon>Metazoa</taxon>
        <taxon>Spiralia</taxon>
        <taxon>Lophotrochozoa</taxon>
        <taxon>Mollusca</taxon>
        <taxon>Gastropoda</taxon>
        <taxon>Heterobranchia</taxon>
        <taxon>Euthyneura</taxon>
        <taxon>Panpulmonata</taxon>
        <taxon>Sacoglossa</taxon>
        <taxon>Placobranchoidea</taxon>
        <taxon>Plakobranchidae</taxon>
        <taxon>Elysia</taxon>
    </lineage>
</organism>
<evidence type="ECO:0000313" key="9">
    <source>
        <dbReference type="Proteomes" id="UP001283361"/>
    </source>
</evidence>
<keyword evidence="3 6" id="KW-1133">Transmembrane helix</keyword>
<dbReference type="PANTHER" id="PTHR46641:SF2">
    <property type="entry name" value="FMRFAMIDE RECEPTOR"/>
    <property type="match status" value="1"/>
</dbReference>
<dbReference type="EMBL" id="JAWDGP010006811">
    <property type="protein sequence ID" value="KAK3735248.1"/>
    <property type="molecule type" value="Genomic_DNA"/>
</dbReference>
<dbReference type="GO" id="GO:0008528">
    <property type="term" value="F:G protein-coupled peptide receptor activity"/>
    <property type="evidence" value="ECO:0007669"/>
    <property type="project" value="InterPro"/>
</dbReference>
<evidence type="ECO:0000256" key="4">
    <source>
        <dbReference type="ARBA" id="ARBA00023136"/>
    </source>
</evidence>
<proteinExistence type="predicted"/>
<feature type="domain" description="G-protein coupled receptors family 1 profile" evidence="7">
    <location>
        <begin position="107"/>
        <end position="447"/>
    </location>
</feature>
<dbReference type="Proteomes" id="UP001283361">
    <property type="component" value="Unassembled WGS sequence"/>
</dbReference>
<comment type="subcellular location">
    <subcellularLocation>
        <location evidence="1">Membrane</location>
    </subcellularLocation>
</comment>
<feature type="transmembrane region" description="Helical" evidence="6">
    <location>
        <begin position="172"/>
        <end position="190"/>
    </location>
</feature>
<evidence type="ECO:0000313" key="8">
    <source>
        <dbReference type="EMBL" id="KAK3735248.1"/>
    </source>
</evidence>
<evidence type="ECO:0000256" key="5">
    <source>
        <dbReference type="SAM" id="MobiDB-lite"/>
    </source>
</evidence>
<evidence type="ECO:0000259" key="7">
    <source>
        <dbReference type="PROSITE" id="PS50262"/>
    </source>
</evidence>
<feature type="region of interest" description="Disordered" evidence="5">
    <location>
        <begin position="265"/>
        <end position="285"/>
    </location>
</feature>
<evidence type="ECO:0000256" key="2">
    <source>
        <dbReference type="ARBA" id="ARBA00022692"/>
    </source>
</evidence>
<dbReference type="PROSITE" id="PS50262">
    <property type="entry name" value="G_PROTEIN_RECEP_F1_2"/>
    <property type="match status" value="1"/>
</dbReference>
<protein>
    <recommendedName>
        <fullName evidence="7">G-protein coupled receptors family 1 profile domain-containing protein</fullName>
    </recommendedName>
</protein>
<feature type="transmembrane region" description="Helical" evidence="6">
    <location>
        <begin position="91"/>
        <end position="116"/>
    </location>
</feature>
<keyword evidence="4 6" id="KW-0472">Membrane</keyword>